<gene>
    <name evidence="1" type="ORF">PPENT_87.1.T0300295</name>
</gene>
<dbReference type="Proteomes" id="UP000689195">
    <property type="component" value="Unassembled WGS sequence"/>
</dbReference>
<keyword evidence="2" id="KW-1185">Reference proteome</keyword>
<evidence type="ECO:0000313" key="1">
    <source>
        <dbReference type="EMBL" id="CAD8157689.1"/>
    </source>
</evidence>
<reference evidence="1" key="1">
    <citation type="submission" date="2021-01" db="EMBL/GenBank/DDBJ databases">
        <authorList>
            <consortium name="Genoscope - CEA"/>
            <person name="William W."/>
        </authorList>
    </citation>
    <scope>NUCLEOTIDE SEQUENCE</scope>
</reference>
<protein>
    <submittedName>
        <fullName evidence="1">Uncharacterized protein</fullName>
    </submittedName>
</protein>
<evidence type="ECO:0000313" key="2">
    <source>
        <dbReference type="Proteomes" id="UP000689195"/>
    </source>
</evidence>
<proteinExistence type="predicted"/>
<accession>A0A8S1U2P2</accession>
<dbReference type="AlphaFoldDB" id="A0A8S1U2P2"/>
<organism evidence="1 2">
    <name type="scientific">Paramecium pentaurelia</name>
    <dbReference type="NCBI Taxonomy" id="43138"/>
    <lineage>
        <taxon>Eukaryota</taxon>
        <taxon>Sar</taxon>
        <taxon>Alveolata</taxon>
        <taxon>Ciliophora</taxon>
        <taxon>Intramacronucleata</taxon>
        <taxon>Oligohymenophorea</taxon>
        <taxon>Peniculida</taxon>
        <taxon>Parameciidae</taxon>
        <taxon>Paramecium</taxon>
    </lineage>
</organism>
<dbReference type="EMBL" id="CAJJDO010000030">
    <property type="protein sequence ID" value="CAD8157689.1"/>
    <property type="molecule type" value="Genomic_DNA"/>
</dbReference>
<comment type="caution">
    <text evidence="1">The sequence shown here is derived from an EMBL/GenBank/DDBJ whole genome shotgun (WGS) entry which is preliminary data.</text>
</comment>
<sequence length="231" mass="28063">MICQNESQWKYEIIELINSSFRLAQVDSSKTKQNMNYLQQNPIGTMADENLSTRTQCEDLSKTILMLNQMKNTFKQDYKENLKILRQTTIDEKITNFKIDFSTLLFKMEFNQPLFLNEQKYNINMLQSIYRYFLNEELPEELFIIATYHSIIEKSDDRTKKEVEQNLNKIFNELLIETQLIQKQKQISQNVFDQFNKYYKNFINKEKSKYISLRTERRRMRKKQAFQYKQP</sequence>
<name>A0A8S1U2P2_9CILI</name>